<dbReference type="AlphaFoldDB" id="A0A5E4PLU7"/>
<gene>
    <name evidence="1" type="ORF">LSINAPIS_LOCUS122</name>
</gene>
<reference evidence="1 2" key="1">
    <citation type="submission" date="2017-07" db="EMBL/GenBank/DDBJ databases">
        <authorList>
            <person name="Talla V."/>
            <person name="Backstrom N."/>
        </authorList>
    </citation>
    <scope>NUCLEOTIDE SEQUENCE [LARGE SCALE GENOMIC DNA]</scope>
</reference>
<keyword evidence="2" id="KW-1185">Reference proteome</keyword>
<organism evidence="1 2">
    <name type="scientific">Leptidea sinapis</name>
    <dbReference type="NCBI Taxonomy" id="189913"/>
    <lineage>
        <taxon>Eukaryota</taxon>
        <taxon>Metazoa</taxon>
        <taxon>Ecdysozoa</taxon>
        <taxon>Arthropoda</taxon>
        <taxon>Hexapoda</taxon>
        <taxon>Insecta</taxon>
        <taxon>Pterygota</taxon>
        <taxon>Neoptera</taxon>
        <taxon>Endopterygota</taxon>
        <taxon>Lepidoptera</taxon>
        <taxon>Glossata</taxon>
        <taxon>Ditrysia</taxon>
        <taxon>Papilionoidea</taxon>
        <taxon>Pieridae</taxon>
        <taxon>Dismorphiinae</taxon>
        <taxon>Leptidea</taxon>
    </lineage>
</organism>
<accession>A0A5E4PLU7</accession>
<proteinExistence type="predicted"/>
<evidence type="ECO:0000313" key="2">
    <source>
        <dbReference type="Proteomes" id="UP000324832"/>
    </source>
</evidence>
<dbReference type="Proteomes" id="UP000324832">
    <property type="component" value="Unassembled WGS sequence"/>
</dbReference>
<dbReference type="EMBL" id="FZQP02000002">
    <property type="protein sequence ID" value="VVC86266.1"/>
    <property type="molecule type" value="Genomic_DNA"/>
</dbReference>
<name>A0A5E4PLU7_9NEOP</name>
<sequence length="66" mass="7754">MNLTEVTKGDLIAVHKATAFVVQVFLLPRLLLHLLEQRQPHRLLEELHRLLAPPPWAVRLQRRPTY</sequence>
<protein>
    <submittedName>
        <fullName evidence="1">Uncharacterized protein</fullName>
    </submittedName>
</protein>
<evidence type="ECO:0000313" key="1">
    <source>
        <dbReference type="EMBL" id="VVC86266.1"/>
    </source>
</evidence>